<evidence type="ECO:0000313" key="1">
    <source>
        <dbReference type="EMBL" id="MBC5844121.1"/>
    </source>
</evidence>
<gene>
    <name evidence="1" type="ORF">H8R25_06685</name>
</gene>
<dbReference type="Pfam" id="PF07505">
    <property type="entry name" value="DUF5131"/>
    <property type="match status" value="2"/>
</dbReference>
<protein>
    <submittedName>
        <fullName evidence="1">DUF5131 family protein</fullName>
    </submittedName>
</protein>
<organism evidence="1 2">
    <name type="scientific">Flavobacterium muglaense</name>
    <dbReference type="NCBI Taxonomy" id="2764716"/>
    <lineage>
        <taxon>Bacteria</taxon>
        <taxon>Pseudomonadati</taxon>
        <taxon>Bacteroidota</taxon>
        <taxon>Flavobacteriia</taxon>
        <taxon>Flavobacteriales</taxon>
        <taxon>Flavobacteriaceae</taxon>
        <taxon>Flavobacterium</taxon>
    </lineage>
</organism>
<dbReference type="Proteomes" id="UP000641454">
    <property type="component" value="Unassembled WGS sequence"/>
</dbReference>
<dbReference type="EMBL" id="JACRUL010000011">
    <property type="protein sequence ID" value="MBC5844121.1"/>
    <property type="molecule type" value="Genomic_DNA"/>
</dbReference>
<sequence>MAENSKIEWTNHTANLWWGCVRVHAGCDNCYALTFAKRVGNDVWGNDKPRRMIKDVWSKIEKFQKEAEKQNEIHRVFVGSMMDIFEKPMPLVDHKGNPYPEEENEFWNTGQLRDKFFNEIVPNSPNLMFLLLTKRPSNINKYIPESWKENPPENVMFGTSPVDQETADKLIVQLSKVTGQRFLSIEPQLEKVDLMAKANDGTDRVLLDMVDWVINGGESGHGKRPFNTDWGRLLRDDCKKKGIPFFFKQIDKIQAIPEDLIIREFPENNLKK</sequence>
<dbReference type="RefSeq" id="WP_187017791.1">
    <property type="nucleotide sequence ID" value="NZ_JACRUK010000011.1"/>
</dbReference>
<comment type="caution">
    <text evidence="1">The sequence shown here is derived from an EMBL/GenBank/DDBJ whole genome shotgun (WGS) entry which is preliminary data.</text>
</comment>
<keyword evidence="2" id="KW-1185">Reference proteome</keyword>
<reference evidence="1 2" key="1">
    <citation type="submission" date="2020-08" db="EMBL/GenBank/DDBJ databases">
        <title>Description of novel Flavobacterium F-392 isolate.</title>
        <authorList>
            <person name="Saticioglu I.B."/>
            <person name="Duman M."/>
            <person name="Altun S."/>
        </authorList>
    </citation>
    <scope>NUCLEOTIDE SEQUENCE [LARGE SCALE GENOMIC DNA]</scope>
    <source>
        <strain evidence="1 2">F-392</strain>
    </source>
</reference>
<name>A0A923SF16_9FLAO</name>
<dbReference type="AlphaFoldDB" id="A0A923SF16"/>
<evidence type="ECO:0000313" key="2">
    <source>
        <dbReference type="Proteomes" id="UP000641454"/>
    </source>
</evidence>
<dbReference type="InterPro" id="IPR011101">
    <property type="entry name" value="DUF5131"/>
</dbReference>
<accession>A0A923SF16</accession>
<proteinExistence type="predicted"/>